<dbReference type="InterPro" id="IPR036291">
    <property type="entry name" value="NAD(P)-bd_dom_sf"/>
</dbReference>
<dbReference type="GO" id="GO:0016491">
    <property type="term" value="F:oxidoreductase activity"/>
    <property type="evidence" value="ECO:0007669"/>
    <property type="project" value="UniProtKB-KW"/>
</dbReference>
<evidence type="ECO:0000313" key="4">
    <source>
        <dbReference type="EMBL" id="KAF2167313.1"/>
    </source>
</evidence>
<evidence type="ECO:0000256" key="3">
    <source>
        <dbReference type="ARBA" id="ARBA00023002"/>
    </source>
</evidence>
<dbReference type="Proteomes" id="UP000799537">
    <property type="component" value="Unassembled WGS sequence"/>
</dbReference>
<dbReference type="OrthoDB" id="191139at2759"/>
<gene>
    <name evidence="4" type="ORF">M409DRAFT_66308</name>
</gene>
<dbReference type="Pfam" id="PF00106">
    <property type="entry name" value="adh_short"/>
    <property type="match status" value="1"/>
</dbReference>
<protein>
    <recommendedName>
        <fullName evidence="6">NAD(P)-binding protein</fullName>
    </recommendedName>
</protein>
<dbReference type="SUPFAM" id="SSF51735">
    <property type="entry name" value="NAD(P)-binding Rossmann-fold domains"/>
    <property type="match status" value="1"/>
</dbReference>
<evidence type="ECO:0000313" key="5">
    <source>
        <dbReference type="Proteomes" id="UP000799537"/>
    </source>
</evidence>
<keyword evidence="2" id="KW-0521">NADP</keyword>
<dbReference type="InterPro" id="IPR002347">
    <property type="entry name" value="SDR_fam"/>
</dbReference>
<dbReference type="RefSeq" id="XP_033668202.1">
    <property type="nucleotide sequence ID" value="XM_033816881.1"/>
</dbReference>
<organism evidence="4 5">
    <name type="scientific">Zasmidium cellare ATCC 36951</name>
    <dbReference type="NCBI Taxonomy" id="1080233"/>
    <lineage>
        <taxon>Eukaryota</taxon>
        <taxon>Fungi</taxon>
        <taxon>Dikarya</taxon>
        <taxon>Ascomycota</taxon>
        <taxon>Pezizomycotina</taxon>
        <taxon>Dothideomycetes</taxon>
        <taxon>Dothideomycetidae</taxon>
        <taxon>Mycosphaerellales</taxon>
        <taxon>Mycosphaerellaceae</taxon>
        <taxon>Zasmidium</taxon>
    </lineage>
</organism>
<evidence type="ECO:0000256" key="2">
    <source>
        <dbReference type="ARBA" id="ARBA00022857"/>
    </source>
</evidence>
<evidence type="ECO:0008006" key="6">
    <source>
        <dbReference type="Google" id="ProtNLM"/>
    </source>
</evidence>
<dbReference type="AlphaFoldDB" id="A0A6A6CL14"/>
<evidence type="ECO:0000256" key="1">
    <source>
        <dbReference type="ARBA" id="ARBA00006484"/>
    </source>
</evidence>
<name>A0A6A6CL14_ZASCE</name>
<dbReference type="EMBL" id="ML993594">
    <property type="protein sequence ID" value="KAF2167313.1"/>
    <property type="molecule type" value="Genomic_DNA"/>
</dbReference>
<dbReference type="Gene3D" id="3.40.50.720">
    <property type="entry name" value="NAD(P)-binding Rossmann-like Domain"/>
    <property type="match status" value="1"/>
</dbReference>
<reference evidence="4" key="1">
    <citation type="journal article" date="2020" name="Stud. Mycol.">
        <title>101 Dothideomycetes genomes: a test case for predicting lifestyles and emergence of pathogens.</title>
        <authorList>
            <person name="Haridas S."/>
            <person name="Albert R."/>
            <person name="Binder M."/>
            <person name="Bloem J."/>
            <person name="Labutti K."/>
            <person name="Salamov A."/>
            <person name="Andreopoulos B."/>
            <person name="Baker S."/>
            <person name="Barry K."/>
            <person name="Bills G."/>
            <person name="Bluhm B."/>
            <person name="Cannon C."/>
            <person name="Castanera R."/>
            <person name="Culley D."/>
            <person name="Daum C."/>
            <person name="Ezra D."/>
            <person name="Gonzalez J."/>
            <person name="Henrissat B."/>
            <person name="Kuo A."/>
            <person name="Liang C."/>
            <person name="Lipzen A."/>
            <person name="Lutzoni F."/>
            <person name="Magnuson J."/>
            <person name="Mondo S."/>
            <person name="Nolan M."/>
            <person name="Ohm R."/>
            <person name="Pangilinan J."/>
            <person name="Park H.-J."/>
            <person name="Ramirez L."/>
            <person name="Alfaro M."/>
            <person name="Sun H."/>
            <person name="Tritt A."/>
            <person name="Yoshinaga Y."/>
            <person name="Zwiers L.-H."/>
            <person name="Turgeon B."/>
            <person name="Goodwin S."/>
            <person name="Spatafora J."/>
            <person name="Crous P."/>
            <person name="Grigoriev I."/>
        </authorList>
    </citation>
    <scope>NUCLEOTIDE SEQUENCE</scope>
    <source>
        <strain evidence="4">ATCC 36951</strain>
    </source>
</reference>
<accession>A0A6A6CL14</accession>
<comment type="similarity">
    <text evidence="1">Belongs to the short-chain dehydrogenases/reductases (SDR) family.</text>
</comment>
<proteinExistence type="inferred from homology"/>
<dbReference type="PANTHER" id="PTHR24320">
    <property type="entry name" value="RETINOL DEHYDROGENASE"/>
    <property type="match status" value="1"/>
</dbReference>
<sequence>MAYTWDLFRQCFFVPKPTLTETNLPDQTGRIAIVTGGYSGAGKELCGILYKHNATIYIAGRSTAKYDEAVASIKKACPRSKGRLEFLKLDLSDLTTIKPAAEAFMKQEQQLHVLTNNAGAIQAPVGSHTDQGIELHMGTNVVGHFLLTRHLEPVLRRTAQKAPSGSVRVTWASSIIASMKAPEGGIDFDADGNPKVLGDPVSDYAQSKAANYVLAREFSKRLHADGIVSVPFNPGQLATQLSPDDSWTLKLATRIFAYEAVYGAYVELFAGWADEVGEAGNGEQFVVPWGRFGVLSESLKNSKKGGDLWAWCEKQCQSHK</sequence>
<keyword evidence="5" id="KW-1185">Reference proteome</keyword>
<dbReference type="PRINTS" id="PR00081">
    <property type="entry name" value="GDHRDH"/>
</dbReference>
<dbReference type="GeneID" id="54570153"/>
<dbReference type="PANTHER" id="PTHR24320:SF236">
    <property type="entry name" value="SHORT-CHAIN DEHYDROGENASE-RELATED"/>
    <property type="match status" value="1"/>
</dbReference>
<keyword evidence="3" id="KW-0560">Oxidoreductase</keyword>